<feature type="region of interest" description="Disordered" evidence="1">
    <location>
        <begin position="484"/>
        <end position="586"/>
    </location>
</feature>
<feature type="compositionally biased region" description="Basic and acidic residues" evidence="1">
    <location>
        <begin position="408"/>
        <end position="422"/>
    </location>
</feature>
<feature type="compositionally biased region" description="Polar residues" evidence="1">
    <location>
        <begin position="484"/>
        <end position="499"/>
    </location>
</feature>
<feature type="compositionally biased region" description="Basic residues" evidence="1">
    <location>
        <begin position="616"/>
        <end position="630"/>
    </location>
</feature>
<feature type="compositionally biased region" description="Low complexity" evidence="1">
    <location>
        <begin position="294"/>
        <end position="309"/>
    </location>
</feature>
<dbReference type="Proteomes" id="UP000504606">
    <property type="component" value="Unplaced"/>
</dbReference>
<feature type="compositionally biased region" description="Acidic residues" evidence="1">
    <location>
        <begin position="249"/>
        <end position="261"/>
    </location>
</feature>
<accession>A0A9C6U8N4</accession>
<protein>
    <submittedName>
        <fullName evidence="4">Uncharacterized protein LOC113212660</fullName>
    </submittedName>
</protein>
<feature type="compositionally biased region" description="Basic and acidic residues" evidence="1">
    <location>
        <begin position="157"/>
        <end position="182"/>
    </location>
</feature>
<feature type="region of interest" description="Disordered" evidence="1">
    <location>
        <begin position="142"/>
        <end position="459"/>
    </location>
</feature>
<evidence type="ECO:0000256" key="1">
    <source>
        <dbReference type="SAM" id="MobiDB-lite"/>
    </source>
</evidence>
<keyword evidence="2" id="KW-0732">Signal</keyword>
<dbReference type="GeneID" id="113212660"/>
<feature type="region of interest" description="Disordered" evidence="1">
    <location>
        <begin position="600"/>
        <end position="695"/>
    </location>
</feature>
<feature type="chain" id="PRO_5038512870" evidence="2">
    <location>
        <begin position="25"/>
        <end position="915"/>
    </location>
</feature>
<dbReference type="RefSeq" id="XP_052123908.1">
    <property type="nucleotide sequence ID" value="XM_052267948.1"/>
</dbReference>
<evidence type="ECO:0000313" key="3">
    <source>
        <dbReference type="Proteomes" id="UP000504606"/>
    </source>
</evidence>
<proteinExistence type="predicted"/>
<feature type="compositionally biased region" description="Low complexity" evidence="1">
    <location>
        <begin position="517"/>
        <end position="547"/>
    </location>
</feature>
<evidence type="ECO:0000256" key="2">
    <source>
        <dbReference type="SAM" id="SignalP"/>
    </source>
</evidence>
<organism evidence="3 4">
    <name type="scientific">Frankliniella occidentalis</name>
    <name type="common">Western flower thrips</name>
    <name type="synonym">Euthrips occidentalis</name>
    <dbReference type="NCBI Taxonomy" id="133901"/>
    <lineage>
        <taxon>Eukaryota</taxon>
        <taxon>Metazoa</taxon>
        <taxon>Ecdysozoa</taxon>
        <taxon>Arthropoda</taxon>
        <taxon>Hexapoda</taxon>
        <taxon>Insecta</taxon>
        <taxon>Pterygota</taxon>
        <taxon>Neoptera</taxon>
        <taxon>Paraneoptera</taxon>
        <taxon>Thysanoptera</taxon>
        <taxon>Terebrantia</taxon>
        <taxon>Thripoidea</taxon>
        <taxon>Thripidae</taxon>
        <taxon>Frankliniella</taxon>
    </lineage>
</organism>
<feature type="compositionally biased region" description="Basic and acidic residues" evidence="1">
    <location>
        <begin position="601"/>
        <end position="615"/>
    </location>
</feature>
<feature type="compositionally biased region" description="Low complexity" evidence="1">
    <location>
        <begin position="334"/>
        <end position="375"/>
    </location>
</feature>
<feature type="compositionally biased region" description="Basic and acidic residues" evidence="1">
    <location>
        <begin position="562"/>
        <end position="579"/>
    </location>
</feature>
<feature type="compositionally biased region" description="Low complexity" evidence="1">
    <location>
        <begin position="772"/>
        <end position="830"/>
    </location>
</feature>
<dbReference type="KEGG" id="foc:113212660"/>
<feature type="region of interest" description="Disordered" evidence="1">
    <location>
        <begin position="751"/>
        <end position="883"/>
    </location>
</feature>
<dbReference type="AlphaFoldDB" id="A0A9C6U8N4"/>
<sequence length="915" mass="97138">MLQPLPAPLLRLTVLLVAAAQGQGRVQREAPDEDGAPAAPRLAPRYDFSRYFGSDPGGGLGAGLGGRAKAAASEQQEDGGEGFVDAVDFKSFFGGSGFGGQQKKQPFFGASAQSGSRLPFGSFGAVAAASSDEQDDFSELAKAKRGVGGGPAGASGRTRDGADEDFFHFDFPEGGGDKAADLHDEDAEDKDEADDDDRSPGFSAGAAHTRTQPLKQAGNSRYPSYSSYYHTQPEQLRAAGGVQDHDALEQDDEFGFDEDERGDVREPSRGSGSGSTSTASAEAYDSRPFQDARGAGSSKLGGLSSGSSGPARFNLQGGFVPSPVDPLRTQATQAAHSSKAASHAAVHAAVKAAHRAAASHGKPGAGAGAALSLGAADGGLGSRSPYVRRTREEPDDAFFESFTDGDDREDREADDYKFSPEHFEEEDDGNAQQATEAEGDDEGGQSAAASAGRCKKVVKKGAVCTVCADPKTGGNYEQCQYATEPETQSYSFGRSSSYGNPRPKSRRRRRREEGRQQQDSSQDTSQDSSQDTSQDAQDVQQQETAQQKDAGAEGNIDAFGEALKDSHEKDHEQIEKELDSSLEQLQGPKYEDYFSFLFPELSKEKSQEKSKDDKKKKSKNKKNSKKAKKKKADEEQDSEEVSSLLSRLEDDGDPFTAETTSGLSGSGPGTGASEDLWLGPPESLGPPGKGLQGVGVVPKKDLERMLGEFQQKDRSDCTKVEKDKMTCYQCVDKKGMQHEECMFVAASEPKQRHLAYHQSSAFKAPGPPPAPKGKSAALTASTTAAPGRAASAAPTQRAAASNAAPKSAPTPTPSTTSTKSGAKSRQQRAAEQAKEEPAEEGDDGEDDKEDLQEVDDEGDDDPEGPQGLGQGPDDGMFTEETKPVFDRALRMSLPKYMLERSEHERVFDETLAAGV</sequence>
<keyword evidence="3" id="KW-1185">Reference proteome</keyword>
<evidence type="ECO:0000313" key="4">
    <source>
        <dbReference type="RefSeq" id="XP_052123908.1"/>
    </source>
</evidence>
<feature type="compositionally biased region" description="Acidic residues" evidence="1">
    <location>
        <begin position="393"/>
        <end position="407"/>
    </location>
</feature>
<name>A0A9C6U8N4_FRAOC</name>
<reference evidence="4" key="1">
    <citation type="submission" date="2025-08" db="UniProtKB">
        <authorList>
            <consortium name="RefSeq"/>
        </authorList>
    </citation>
    <scope>IDENTIFICATION</scope>
    <source>
        <tissue evidence="4">Whole organism</tissue>
    </source>
</reference>
<dbReference type="OrthoDB" id="1734063at2759"/>
<feature type="signal peptide" evidence="2">
    <location>
        <begin position="1"/>
        <end position="24"/>
    </location>
</feature>
<feature type="compositionally biased region" description="Acidic residues" evidence="1">
    <location>
        <begin position="183"/>
        <end position="197"/>
    </location>
</feature>
<gene>
    <name evidence="4" type="primary">LOC113212660</name>
</gene>
<feature type="compositionally biased region" description="Polar residues" evidence="1">
    <location>
        <begin position="209"/>
        <end position="234"/>
    </location>
</feature>
<feature type="compositionally biased region" description="Acidic residues" evidence="1">
    <location>
        <begin position="837"/>
        <end position="863"/>
    </location>
</feature>